<evidence type="ECO:0000256" key="1">
    <source>
        <dbReference type="SAM" id="MobiDB-lite"/>
    </source>
</evidence>
<proteinExistence type="predicted"/>
<gene>
    <name evidence="2" type="ORF">CEXT_156561</name>
</gene>
<dbReference type="Proteomes" id="UP001054945">
    <property type="component" value="Unassembled WGS sequence"/>
</dbReference>
<protein>
    <submittedName>
        <fullName evidence="2">Uncharacterized protein</fullName>
    </submittedName>
</protein>
<comment type="caution">
    <text evidence="2">The sequence shown here is derived from an EMBL/GenBank/DDBJ whole genome shotgun (WGS) entry which is preliminary data.</text>
</comment>
<name>A0AAV4TSV4_CAEEX</name>
<feature type="compositionally biased region" description="Polar residues" evidence="1">
    <location>
        <begin position="13"/>
        <end position="22"/>
    </location>
</feature>
<dbReference type="AlphaFoldDB" id="A0AAV4TSV4"/>
<accession>A0AAV4TSV4</accession>
<feature type="region of interest" description="Disordered" evidence="1">
    <location>
        <begin position="1"/>
        <end position="22"/>
    </location>
</feature>
<feature type="compositionally biased region" description="Polar residues" evidence="1">
    <location>
        <begin position="61"/>
        <end position="72"/>
    </location>
</feature>
<reference evidence="2 3" key="1">
    <citation type="submission" date="2021-06" db="EMBL/GenBank/DDBJ databases">
        <title>Caerostris extrusa draft genome.</title>
        <authorList>
            <person name="Kono N."/>
            <person name="Arakawa K."/>
        </authorList>
    </citation>
    <scope>NUCLEOTIDE SEQUENCE [LARGE SCALE GENOMIC DNA]</scope>
</reference>
<dbReference type="EMBL" id="BPLR01011865">
    <property type="protein sequence ID" value="GIY49693.1"/>
    <property type="molecule type" value="Genomic_DNA"/>
</dbReference>
<feature type="region of interest" description="Disordered" evidence="1">
    <location>
        <begin position="60"/>
        <end position="84"/>
    </location>
</feature>
<sequence length="103" mass="11227">MDLAIHSRAINHPPQSAASIKNPYSTHQYHLTLLSDSKHLPPPIPKIYFGFNYFSNELHKQASNNGPESEASSPPLIGAGDHPSIHPAGQSYCLHLIAPITHS</sequence>
<evidence type="ECO:0000313" key="2">
    <source>
        <dbReference type="EMBL" id="GIY49693.1"/>
    </source>
</evidence>
<evidence type="ECO:0000313" key="3">
    <source>
        <dbReference type="Proteomes" id="UP001054945"/>
    </source>
</evidence>
<keyword evidence="3" id="KW-1185">Reference proteome</keyword>
<organism evidence="2 3">
    <name type="scientific">Caerostris extrusa</name>
    <name type="common">Bark spider</name>
    <name type="synonym">Caerostris bankana</name>
    <dbReference type="NCBI Taxonomy" id="172846"/>
    <lineage>
        <taxon>Eukaryota</taxon>
        <taxon>Metazoa</taxon>
        <taxon>Ecdysozoa</taxon>
        <taxon>Arthropoda</taxon>
        <taxon>Chelicerata</taxon>
        <taxon>Arachnida</taxon>
        <taxon>Araneae</taxon>
        <taxon>Araneomorphae</taxon>
        <taxon>Entelegynae</taxon>
        <taxon>Araneoidea</taxon>
        <taxon>Araneidae</taxon>
        <taxon>Caerostris</taxon>
    </lineage>
</organism>